<dbReference type="NCBIfam" id="TIGR03160">
    <property type="entry name" value="cobT_DBIPRT"/>
    <property type="match status" value="1"/>
</dbReference>
<dbReference type="HOGENOM" id="CLU_002982_0_1_5"/>
<dbReference type="eggNOG" id="COG2038">
    <property type="taxonomic scope" value="Bacteria"/>
</dbReference>
<dbReference type="AlphaFoldDB" id="E6YHZ3"/>
<evidence type="ECO:0000313" key="10">
    <source>
        <dbReference type="EMBL" id="CBI76481.1"/>
    </source>
</evidence>
<dbReference type="InterPro" id="IPR036087">
    <property type="entry name" value="Nict_dMeBzImd_PRibTrfase_sf"/>
</dbReference>
<evidence type="ECO:0000256" key="1">
    <source>
        <dbReference type="ARBA" id="ARBA00005049"/>
    </source>
</evidence>
<evidence type="ECO:0000256" key="8">
    <source>
        <dbReference type="ARBA" id="ARBA00047340"/>
    </source>
</evidence>
<evidence type="ECO:0000256" key="5">
    <source>
        <dbReference type="ARBA" id="ARBA00022573"/>
    </source>
</evidence>
<dbReference type="EMBL" id="FN645454">
    <property type="protein sequence ID" value="CBI76481.1"/>
    <property type="molecule type" value="Genomic_DNA"/>
</dbReference>
<comment type="catalytic activity">
    <reaction evidence="8">
        <text>5,6-dimethylbenzimidazole + nicotinate beta-D-ribonucleotide = alpha-ribazole 5'-phosphate + nicotinate + H(+)</text>
        <dbReference type="Rhea" id="RHEA:11196"/>
        <dbReference type="ChEBI" id="CHEBI:15378"/>
        <dbReference type="ChEBI" id="CHEBI:15890"/>
        <dbReference type="ChEBI" id="CHEBI:32544"/>
        <dbReference type="ChEBI" id="CHEBI:57502"/>
        <dbReference type="ChEBI" id="CHEBI:57918"/>
        <dbReference type="EC" id="2.4.2.21"/>
    </reaction>
</comment>
<dbReference type="NCBIfam" id="NF000996">
    <property type="entry name" value="PRK00105.1"/>
    <property type="match status" value="1"/>
</dbReference>
<dbReference type="STRING" id="696125.BARCL_0800"/>
<comment type="pathway">
    <text evidence="1">Nucleoside biosynthesis; alpha-ribazole biosynthesis; alpha-ribazole from 5,6-dimethylbenzimidazole: step 1/2.</text>
</comment>
<gene>
    <name evidence="10" type="primary">cobT</name>
    <name evidence="10" type="ordered locus">BARCL_0800</name>
</gene>
<dbReference type="InterPro" id="IPR017846">
    <property type="entry name" value="Nict_dMeBzImd_PRibTrfase_bact"/>
</dbReference>
<evidence type="ECO:0000256" key="4">
    <source>
        <dbReference type="ARBA" id="ARBA00015486"/>
    </source>
</evidence>
<dbReference type="PANTHER" id="PTHR43463:SF1">
    <property type="entry name" value="NICOTINATE-NUCLEOTIDE--DIMETHYLBENZIMIDAZOLE PHOSPHORIBOSYLTRANSFERASE"/>
    <property type="match status" value="1"/>
</dbReference>
<dbReference type="CDD" id="cd02439">
    <property type="entry name" value="DMB-PRT_CobT"/>
    <property type="match status" value="1"/>
</dbReference>
<name>E6YHZ3_BARC7</name>
<proteinExistence type="inferred from homology"/>
<reference evidence="11" key="1">
    <citation type="submission" date="2009-11" db="EMBL/GenBank/DDBJ databases">
        <title>Genome sequencing of Bartonella species and comparative genomics.</title>
        <authorList>
            <person name="Engel P."/>
            <person name="Salzburger W."/>
            <person name="Marius L."/>
            <person name="Chao-Chin C."/>
            <person name="Soichi M."/>
            <person name="Christa L."/>
            <person name="Alexandra C."/>
            <person name="Aurelie L."/>
            <person name="Claudine M."/>
            <person name="Stephan S.C."/>
            <person name="Christoph D."/>
        </authorList>
    </citation>
    <scope>NUCLEOTIDE SEQUENCE [LARGE SCALE GENOMIC DNA]</scope>
    <source>
        <strain evidence="11">CIP 104772 / 73</strain>
    </source>
</reference>
<sequence>MIARPFDDFRALLINLPVADEFMITLAKKRQAQLVKTPGALGKLEDIAVWYAGWRGEEKPIITKPLVAVFSGNHGVTDEGVTPFPQSMTQQMVQNFTTGCAAINQICVAYDLGLKIYDLALEYPTMNITKDAAMDERSAAATMAFGMESIAGGTDLLCVGEMGIGNTTIASALCLALFGGEAEEWVGSGMGAVGEFYQRKVIAINTAISLHKNYFNDPFEIMRRLGGREIAAMVGAILAARMEKIPVILDGFVATAAAAVLYKINPRALDHTLVGHISSEVAHRKLLEKIGKKPLLDLEMCLGEGTGAAIAAGVVKAAVLVHAQMGTHE</sequence>
<dbReference type="InterPro" id="IPR003200">
    <property type="entry name" value="Nict_dMeBzImd_PRibTrfase"/>
</dbReference>
<evidence type="ECO:0000256" key="6">
    <source>
        <dbReference type="ARBA" id="ARBA00022676"/>
    </source>
</evidence>
<keyword evidence="5" id="KW-0169">Cobalamin biosynthesis</keyword>
<dbReference type="RefSeq" id="WP_013545119.1">
    <property type="nucleotide sequence ID" value="NC_014932.1"/>
</dbReference>
<protein>
    <recommendedName>
        <fullName evidence="4 9">Nicotinate-nucleotide--dimethylbenzimidazole phosphoribosyltransferase</fullName>
        <ecNumber evidence="3 9">2.4.2.21</ecNumber>
    </recommendedName>
</protein>
<dbReference type="PANTHER" id="PTHR43463">
    <property type="entry name" value="NICOTINATE-NUCLEOTIDE--DIMETHYLBENZIMIDAZOLE PHOSPHORIBOSYLTRANSFERASE"/>
    <property type="match status" value="1"/>
</dbReference>
<dbReference type="Proteomes" id="UP000009101">
    <property type="component" value="Chromosome"/>
</dbReference>
<dbReference type="Gene3D" id="1.10.1610.10">
    <property type="match status" value="1"/>
</dbReference>
<accession>E6YHZ3</accession>
<dbReference type="GO" id="GO:0008939">
    <property type="term" value="F:nicotinate-nucleotide-dimethylbenzimidazole phosphoribosyltransferase activity"/>
    <property type="evidence" value="ECO:0007669"/>
    <property type="project" value="UniProtKB-UniRule"/>
</dbReference>
<evidence type="ECO:0000256" key="3">
    <source>
        <dbReference type="ARBA" id="ARBA00011991"/>
    </source>
</evidence>
<dbReference type="GO" id="GO:0009236">
    <property type="term" value="P:cobalamin biosynthetic process"/>
    <property type="evidence" value="ECO:0007669"/>
    <property type="project" value="UniProtKB-UniRule"/>
</dbReference>
<evidence type="ECO:0000313" key="11">
    <source>
        <dbReference type="Proteomes" id="UP000009101"/>
    </source>
</evidence>
<dbReference type="OrthoDB" id="9781491at2"/>
<dbReference type="EC" id="2.4.2.21" evidence="3 9"/>
<dbReference type="KEGG" id="bcd:BARCL_0800"/>
<keyword evidence="7 10" id="KW-0808">Transferase</keyword>
<dbReference type="InterPro" id="IPR023195">
    <property type="entry name" value="Nict_dMeBzImd_PRibTrfase_N"/>
</dbReference>
<dbReference type="UniPathway" id="UPA00061">
    <property type="reaction ID" value="UER00516"/>
</dbReference>
<comment type="similarity">
    <text evidence="2">Belongs to the CobT family.</text>
</comment>
<evidence type="ECO:0000256" key="7">
    <source>
        <dbReference type="ARBA" id="ARBA00022679"/>
    </source>
</evidence>
<evidence type="ECO:0000256" key="2">
    <source>
        <dbReference type="ARBA" id="ARBA00007110"/>
    </source>
</evidence>
<dbReference type="Gene3D" id="3.40.50.10210">
    <property type="match status" value="1"/>
</dbReference>
<keyword evidence="11" id="KW-1185">Reference proteome</keyword>
<reference evidence="10 11" key="2">
    <citation type="journal article" date="2011" name="PLoS Genet.">
        <title>Parallel evolution of a type IV secretion system in radiating lineages of the host-restricted bacterial pathogen Bartonella.</title>
        <authorList>
            <person name="Engel P."/>
            <person name="Salzburger W."/>
            <person name="Liesch M."/>
            <person name="Chang C.C."/>
            <person name="Maruyama S."/>
            <person name="Lanz C."/>
            <person name="Calteau A."/>
            <person name="Lajus A."/>
            <person name="Medigue C."/>
            <person name="Schuster S.C."/>
            <person name="Dehio C."/>
        </authorList>
    </citation>
    <scope>NUCLEOTIDE SEQUENCE [LARGE SCALE GENOMIC DNA]</scope>
    <source>
        <strain evidence="11">CIP 104772 / 73</strain>
    </source>
</reference>
<organism evidence="10 11">
    <name type="scientific">Bartonella clarridgeiae (strain CCUG 45776 / CIP 104772 / 73)</name>
    <dbReference type="NCBI Taxonomy" id="696125"/>
    <lineage>
        <taxon>Bacteria</taxon>
        <taxon>Pseudomonadati</taxon>
        <taxon>Pseudomonadota</taxon>
        <taxon>Alphaproteobacteria</taxon>
        <taxon>Hyphomicrobiales</taxon>
        <taxon>Bartonellaceae</taxon>
        <taxon>Bartonella</taxon>
    </lineage>
</organism>
<dbReference type="Pfam" id="PF02277">
    <property type="entry name" value="DBI_PRT"/>
    <property type="match status" value="1"/>
</dbReference>
<keyword evidence="6 10" id="KW-0328">Glycosyltransferase</keyword>
<evidence type="ECO:0000256" key="9">
    <source>
        <dbReference type="NCBIfam" id="TIGR03160"/>
    </source>
</evidence>
<dbReference type="SUPFAM" id="SSF52733">
    <property type="entry name" value="Nicotinate mononucleotide:5,6-dimethylbenzimidazole phosphoribosyltransferase (CobT)"/>
    <property type="match status" value="1"/>
</dbReference>